<evidence type="ECO:0008006" key="3">
    <source>
        <dbReference type="Google" id="ProtNLM"/>
    </source>
</evidence>
<evidence type="ECO:0000313" key="1">
    <source>
        <dbReference type="EMBL" id="VVC99166.1"/>
    </source>
</evidence>
<dbReference type="Gene3D" id="3.90.550.10">
    <property type="entry name" value="Spore Coat Polysaccharide Biosynthesis Protein SpsA, Chain A"/>
    <property type="match status" value="1"/>
</dbReference>
<name>A0A5E4QPY3_9NEOP</name>
<protein>
    <recommendedName>
        <fullName evidence="3">N-acylneuraminate cytidylyltransferase</fullName>
    </recommendedName>
</protein>
<sequence length="157" mass="18113">MSPRITATDTAPSIWGVAEFISKRPDVDILVLIQVTSPFVKSEHLKLAVKQIQHPVPFDCIFSVVRTHKLRWTLKQGKAKPLNFNTSKRPRRQDWDGELVETGGFYIFRTNIVESGFIQNSNCTVWEVSQEESLEIDSEYDILVADRFLYTNRAQNR</sequence>
<dbReference type="InterPro" id="IPR029044">
    <property type="entry name" value="Nucleotide-diphossugar_trans"/>
</dbReference>
<dbReference type="SUPFAM" id="SSF53448">
    <property type="entry name" value="Nucleotide-diphospho-sugar transferases"/>
    <property type="match status" value="1"/>
</dbReference>
<gene>
    <name evidence="1" type="ORF">LSINAPIS_LOCUS10096</name>
</gene>
<dbReference type="GO" id="GO:0008781">
    <property type="term" value="F:N-acylneuraminate cytidylyltransferase activity"/>
    <property type="evidence" value="ECO:0007669"/>
    <property type="project" value="TreeGrafter"/>
</dbReference>
<dbReference type="InterPro" id="IPR050793">
    <property type="entry name" value="CMP-NeuNAc_synthase"/>
</dbReference>
<dbReference type="AlphaFoldDB" id="A0A5E4QPY3"/>
<dbReference type="EMBL" id="FZQP02004000">
    <property type="protein sequence ID" value="VVC99166.1"/>
    <property type="molecule type" value="Genomic_DNA"/>
</dbReference>
<proteinExistence type="predicted"/>
<evidence type="ECO:0000313" key="2">
    <source>
        <dbReference type="Proteomes" id="UP000324832"/>
    </source>
</evidence>
<dbReference type="PANTHER" id="PTHR21485">
    <property type="entry name" value="HAD SUPERFAMILY MEMBERS CMAS AND KDSC"/>
    <property type="match status" value="1"/>
</dbReference>
<dbReference type="PANTHER" id="PTHR21485:SF3">
    <property type="entry name" value="N-ACYLNEURAMINATE CYTIDYLYLTRANSFERASE"/>
    <property type="match status" value="1"/>
</dbReference>
<reference evidence="1 2" key="1">
    <citation type="submission" date="2017-07" db="EMBL/GenBank/DDBJ databases">
        <authorList>
            <person name="Talla V."/>
            <person name="Backstrom N."/>
        </authorList>
    </citation>
    <scope>NUCLEOTIDE SEQUENCE [LARGE SCALE GENOMIC DNA]</scope>
</reference>
<dbReference type="Proteomes" id="UP000324832">
    <property type="component" value="Unassembled WGS sequence"/>
</dbReference>
<keyword evidence="2" id="KW-1185">Reference proteome</keyword>
<organism evidence="1 2">
    <name type="scientific">Leptidea sinapis</name>
    <dbReference type="NCBI Taxonomy" id="189913"/>
    <lineage>
        <taxon>Eukaryota</taxon>
        <taxon>Metazoa</taxon>
        <taxon>Ecdysozoa</taxon>
        <taxon>Arthropoda</taxon>
        <taxon>Hexapoda</taxon>
        <taxon>Insecta</taxon>
        <taxon>Pterygota</taxon>
        <taxon>Neoptera</taxon>
        <taxon>Endopterygota</taxon>
        <taxon>Lepidoptera</taxon>
        <taxon>Glossata</taxon>
        <taxon>Ditrysia</taxon>
        <taxon>Papilionoidea</taxon>
        <taxon>Pieridae</taxon>
        <taxon>Dismorphiinae</taxon>
        <taxon>Leptidea</taxon>
    </lineage>
</organism>
<accession>A0A5E4QPY3</accession>